<feature type="domain" description="ABC-type glycine betaine transport system substrate-binding" evidence="1">
    <location>
        <begin position="82"/>
        <end position="362"/>
    </location>
</feature>
<gene>
    <name evidence="2" type="ORF">DI533_19675</name>
</gene>
<dbReference type="InterPro" id="IPR007210">
    <property type="entry name" value="ABC_Gly_betaine_transp_sub-bd"/>
</dbReference>
<evidence type="ECO:0000313" key="2">
    <source>
        <dbReference type="EMBL" id="PZQ95288.1"/>
    </source>
</evidence>
<sequence length="383" mass="41484">MPHCWRASRPDFRFSEVQLIYTRLIEVPSPPSFTAAPCHQGESIKRGARMKTTLKLTGAALLAAMSLASTSAQAADCGTAGTVTIAEMTWLSAGTLAHVAQKIMASGYGCDAQLIPGDTVPTATSMLTKDQPDVAPELWVSTAQSIWDEMQAKGNVYKASDIFASGGEEGWWIPDYIADAHPEIKTIEDLKANWQVFADPSNPEKGRIYACPPGWGCEPITNNLYKALGLAETFEMFPSGSGETLKASIAKAVSRKEPFLGYYWGPTDVIGKYNMVLMATPPFDAENYKCLIDMNCADPKVSGWATAEVAVAVVTSLKTRAPDVAEFLSKMQVPNDDISAVLAWGDDNGATTEEVATYFLKNYEAIWTQWVPADVADKVRASL</sequence>
<name>A0A2W5RX72_CERSP</name>
<proteinExistence type="predicted"/>
<dbReference type="EMBL" id="QFQS01000008">
    <property type="protein sequence ID" value="PZQ95288.1"/>
    <property type="molecule type" value="Genomic_DNA"/>
</dbReference>
<comment type="caution">
    <text evidence="2">The sequence shown here is derived from an EMBL/GenBank/DDBJ whole genome shotgun (WGS) entry which is preliminary data.</text>
</comment>
<dbReference type="Pfam" id="PF04069">
    <property type="entry name" value="OpuAC"/>
    <property type="match status" value="1"/>
</dbReference>
<reference evidence="2 3" key="1">
    <citation type="submission" date="2017-08" db="EMBL/GenBank/DDBJ databases">
        <title>Infants hospitalized years apart are colonized by the same room-sourced microbial strains.</title>
        <authorList>
            <person name="Brooks B."/>
            <person name="Olm M.R."/>
            <person name="Firek B.A."/>
            <person name="Baker R."/>
            <person name="Thomas B.C."/>
            <person name="Morowitz M.J."/>
            <person name="Banfield J.F."/>
        </authorList>
    </citation>
    <scope>NUCLEOTIDE SEQUENCE [LARGE SCALE GENOMIC DNA]</scope>
    <source>
        <strain evidence="2">S2_003_000_R2_11</strain>
    </source>
</reference>
<organism evidence="2 3">
    <name type="scientific">Cereibacter sphaeroides</name>
    <name type="common">Rhodobacter sphaeroides</name>
    <dbReference type="NCBI Taxonomy" id="1063"/>
    <lineage>
        <taxon>Bacteria</taxon>
        <taxon>Pseudomonadati</taxon>
        <taxon>Pseudomonadota</taxon>
        <taxon>Alphaproteobacteria</taxon>
        <taxon>Rhodobacterales</taxon>
        <taxon>Paracoccaceae</taxon>
        <taxon>Cereibacter</taxon>
    </lineage>
</organism>
<evidence type="ECO:0000259" key="1">
    <source>
        <dbReference type="Pfam" id="PF04069"/>
    </source>
</evidence>
<dbReference type="GO" id="GO:0043190">
    <property type="term" value="C:ATP-binding cassette (ABC) transporter complex"/>
    <property type="evidence" value="ECO:0007669"/>
    <property type="project" value="InterPro"/>
</dbReference>
<dbReference type="GO" id="GO:0022857">
    <property type="term" value="F:transmembrane transporter activity"/>
    <property type="evidence" value="ECO:0007669"/>
    <property type="project" value="InterPro"/>
</dbReference>
<protein>
    <recommendedName>
        <fullName evidence="1">ABC-type glycine betaine transport system substrate-binding domain-containing protein</fullName>
    </recommendedName>
</protein>
<dbReference type="SUPFAM" id="SSF53850">
    <property type="entry name" value="Periplasmic binding protein-like II"/>
    <property type="match status" value="1"/>
</dbReference>
<dbReference type="Gene3D" id="3.40.190.100">
    <property type="entry name" value="Glycine betaine-binding periplasmic protein, domain 2"/>
    <property type="match status" value="1"/>
</dbReference>
<accession>A0A2W5RX72</accession>
<dbReference type="Proteomes" id="UP000248975">
    <property type="component" value="Unassembled WGS sequence"/>
</dbReference>
<evidence type="ECO:0000313" key="3">
    <source>
        <dbReference type="Proteomes" id="UP000248975"/>
    </source>
</evidence>
<dbReference type="AlphaFoldDB" id="A0A2W5RX72"/>